<keyword evidence="2" id="KW-0548">Nucleotidyltransferase</keyword>
<dbReference type="AlphaFoldDB" id="A0A4C1VGA3"/>
<protein>
    <submittedName>
        <fullName evidence="2">Probable RNA-directed DNA polymerase from transposon BS</fullName>
    </submittedName>
</protein>
<organism evidence="2 3">
    <name type="scientific">Eumeta variegata</name>
    <name type="common">Bagworm moth</name>
    <name type="synonym">Eumeta japonica</name>
    <dbReference type="NCBI Taxonomy" id="151549"/>
    <lineage>
        <taxon>Eukaryota</taxon>
        <taxon>Metazoa</taxon>
        <taxon>Ecdysozoa</taxon>
        <taxon>Arthropoda</taxon>
        <taxon>Hexapoda</taxon>
        <taxon>Insecta</taxon>
        <taxon>Pterygota</taxon>
        <taxon>Neoptera</taxon>
        <taxon>Endopterygota</taxon>
        <taxon>Lepidoptera</taxon>
        <taxon>Glossata</taxon>
        <taxon>Ditrysia</taxon>
        <taxon>Tineoidea</taxon>
        <taxon>Psychidae</taxon>
        <taxon>Oiketicinae</taxon>
        <taxon>Eumeta</taxon>
    </lineage>
</organism>
<dbReference type="Pfam" id="PF00078">
    <property type="entry name" value="RVT_1"/>
    <property type="match status" value="1"/>
</dbReference>
<comment type="caution">
    <text evidence="2">The sequence shown here is derived from an EMBL/GenBank/DDBJ whole genome shotgun (WGS) entry which is preliminary data.</text>
</comment>
<dbReference type="GO" id="GO:0003964">
    <property type="term" value="F:RNA-directed DNA polymerase activity"/>
    <property type="evidence" value="ECO:0007669"/>
    <property type="project" value="UniProtKB-KW"/>
</dbReference>
<keyword evidence="3" id="KW-1185">Reference proteome</keyword>
<gene>
    <name evidence="2" type="primary">RTase</name>
    <name evidence="2" type="ORF">EVAR_24738_1</name>
</gene>
<accession>A0A4C1VGA3</accession>
<evidence type="ECO:0000259" key="1">
    <source>
        <dbReference type="PROSITE" id="PS50878"/>
    </source>
</evidence>
<dbReference type="PANTHER" id="PTHR33332">
    <property type="entry name" value="REVERSE TRANSCRIPTASE DOMAIN-CONTAINING PROTEIN"/>
    <property type="match status" value="1"/>
</dbReference>
<sequence>MRWRPASAARRRVAISDGKRANRPRKQAARAISAATLMSCQNNRGDRGCSTTEAGVELIQQIFVAWENSRDAIGVFCDLSKAFDCVHHDTLIRKLHHHGVTGRSLGLLESYLSDRIQRVDINGERSSGSAVNMGVPQGSVLGPFLFLVYINDLHLVKKWSWDCIVC</sequence>
<feature type="domain" description="Reverse transcriptase" evidence="1">
    <location>
        <begin position="1"/>
        <end position="166"/>
    </location>
</feature>
<reference evidence="2 3" key="1">
    <citation type="journal article" date="2019" name="Commun. Biol.">
        <title>The bagworm genome reveals a unique fibroin gene that provides high tensile strength.</title>
        <authorList>
            <person name="Kono N."/>
            <person name="Nakamura H."/>
            <person name="Ohtoshi R."/>
            <person name="Tomita M."/>
            <person name="Numata K."/>
            <person name="Arakawa K."/>
        </authorList>
    </citation>
    <scope>NUCLEOTIDE SEQUENCE [LARGE SCALE GENOMIC DNA]</scope>
</reference>
<dbReference type="InterPro" id="IPR000477">
    <property type="entry name" value="RT_dom"/>
</dbReference>
<dbReference type="EMBL" id="BGZK01000322">
    <property type="protein sequence ID" value="GBP36735.1"/>
    <property type="molecule type" value="Genomic_DNA"/>
</dbReference>
<keyword evidence="2" id="KW-0695">RNA-directed DNA polymerase</keyword>
<name>A0A4C1VGA3_EUMVA</name>
<evidence type="ECO:0000313" key="2">
    <source>
        <dbReference type="EMBL" id="GBP36735.1"/>
    </source>
</evidence>
<proteinExistence type="predicted"/>
<dbReference type="PROSITE" id="PS50878">
    <property type="entry name" value="RT_POL"/>
    <property type="match status" value="1"/>
</dbReference>
<evidence type="ECO:0000313" key="3">
    <source>
        <dbReference type="Proteomes" id="UP000299102"/>
    </source>
</evidence>
<dbReference type="STRING" id="151549.A0A4C1VGA3"/>
<dbReference type="Proteomes" id="UP000299102">
    <property type="component" value="Unassembled WGS sequence"/>
</dbReference>
<keyword evidence="2" id="KW-0808">Transferase</keyword>
<dbReference type="OrthoDB" id="414730at2759"/>